<sequence length="146" mass="14700">MTDKISVKDKATVTSGAKDFRTQKEAVTSIGTDLQAEFDALITALGITVDGESAEGGVPTGLGASAKARADSAAASLGTLADSWETWVNRLEVIDGEGATAVEGAGGSTPKPADPKPSTPAPTPAPAKPANPLTPDLSVPPAFRMK</sequence>
<reference evidence="2 3" key="1">
    <citation type="submission" date="2017-02" db="EMBL/GenBank/DDBJ databases">
        <title>The new phylogeny of genus Mycobacterium.</title>
        <authorList>
            <person name="Tortoli E."/>
            <person name="Trovato A."/>
            <person name="Cirillo D.M."/>
        </authorList>
    </citation>
    <scope>NUCLEOTIDE SEQUENCE [LARGE SCALE GENOMIC DNA]</scope>
    <source>
        <strain evidence="2 3">RW6</strain>
    </source>
</reference>
<feature type="region of interest" description="Disordered" evidence="1">
    <location>
        <begin position="98"/>
        <end position="146"/>
    </location>
</feature>
<organism evidence="2 3">
    <name type="scientific">Mycobacterium aquaticum</name>
    <dbReference type="NCBI Taxonomy" id="1927124"/>
    <lineage>
        <taxon>Bacteria</taxon>
        <taxon>Bacillati</taxon>
        <taxon>Actinomycetota</taxon>
        <taxon>Actinomycetes</taxon>
        <taxon>Mycobacteriales</taxon>
        <taxon>Mycobacteriaceae</taxon>
        <taxon>Mycobacterium</taxon>
    </lineage>
</organism>
<proteinExistence type="predicted"/>
<dbReference type="RefSeq" id="WP_083168857.1">
    <property type="nucleotide sequence ID" value="NZ_MVHF01000045.1"/>
</dbReference>
<name>A0A1X0ABK9_9MYCO</name>
<evidence type="ECO:0000313" key="2">
    <source>
        <dbReference type="EMBL" id="ORA27392.1"/>
    </source>
</evidence>
<evidence type="ECO:0000256" key="1">
    <source>
        <dbReference type="SAM" id="MobiDB-lite"/>
    </source>
</evidence>
<accession>A0A1X0ABK9</accession>
<protein>
    <submittedName>
        <fullName evidence="2">Uncharacterized protein</fullName>
    </submittedName>
</protein>
<feature type="compositionally biased region" description="Pro residues" evidence="1">
    <location>
        <begin position="115"/>
        <end position="129"/>
    </location>
</feature>
<dbReference type="STRING" id="1927124.BST13_30510"/>
<dbReference type="Proteomes" id="UP000192448">
    <property type="component" value="Unassembled WGS sequence"/>
</dbReference>
<comment type="caution">
    <text evidence="2">The sequence shown here is derived from an EMBL/GenBank/DDBJ whole genome shotgun (WGS) entry which is preliminary data.</text>
</comment>
<keyword evidence="3" id="KW-1185">Reference proteome</keyword>
<dbReference type="AlphaFoldDB" id="A0A1X0ABK9"/>
<dbReference type="EMBL" id="MVHF01000045">
    <property type="protein sequence ID" value="ORA27392.1"/>
    <property type="molecule type" value="Genomic_DNA"/>
</dbReference>
<gene>
    <name evidence="2" type="ORF">BST13_30510</name>
</gene>
<evidence type="ECO:0000313" key="3">
    <source>
        <dbReference type="Proteomes" id="UP000192448"/>
    </source>
</evidence>